<reference evidence="1 2" key="1">
    <citation type="journal article" date="2014" name="Int. J. Syst. Evol. Microbiol.">
        <title>Complete genome sequence of Corynebacterium casei LMG S-19264T (=DSM 44701T), isolated from a smear-ripened cheese.</title>
        <authorList>
            <consortium name="US DOE Joint Genome Institute (JGI-PGF)"/>
            <person name="Walter F."/>
            <person name="Albersmeier A."/>
            <person name="Kalinowski J."/>
            <person name="Ruckert C."/>
        </authorList>
    </citation>
    <scope>NUCLEOTIDE SEQUENCE [LARGE SCALE GENOMIC DNA]</scope>
    <source>
        <strain evidence="1 2">CGMCC 1.15896</strain>
    </source>
</reference>
<organism evidence="1 2">
    <name type="scientific">Pelagibacterium lentulum</name>
    <dbReference type="NCBI Taxonomy" id="2029865"/>
    <lineage>
        <taxon>Bacteria</taxon>
        <taxon>Pseudomonadati</taxon>
        <taxon>Pseudomonadota</taxon>
        <taxon>Alphaproteobacteria</taxon>
        <taxon>Hyphomicrobiales</taxon>
        <taxon>Devosiaceae</taxon>
        <taxon>Pelagibacterium</taxon>
    </lineage>
</organism>
<dbReference type="EMBL" id="BMKB01000001">
    <property type="protein sequence ID" value="GGA41164.1"/>
    <property type="molecule type" value="Genomic_DNA"/>
</dbReference>
<dbReference type="Proteomes" id="UP000596977">
    <property type="component" value="Unassembled WGS sequence"/>
</dbReference>
<gene>
    <name evidence="1" type="ORF">GCM10011499_08450</name>
</gene>
<accession>A0A916R6H7</accession>
<proteinExistence type="predicted"/>
<evidence type="ECO:0000313" key="2">
    <source>
        <dbReference type="Proteomes" id="UP000596977"/>
    </source>
</evidence>
<evidence type="ECO:0000313" key="1">
    <source>
        <dbReference type="EMBL" id="GGA41164.1"/>
    </source>
</evidence>
<protein>
    <submittedName>
        <fullName evidence="1">Uncharacterized protein</fullName>
    </submittedName>
</protein>
<sequence>MRCQFPLLWWDTPAPGNFGDWLLPYVVGKVSGRPIHYVKSDHANAQPHYIGVNPVSLVA</sequence>
<name>A0A916R6H7_9HYPH</name>
<dbReference type="AlphaFoldDB" id="A0A916R6H7"/>
<keyword evidence="2" id="KW-1185">Reference proteome</keyword>
<comment type="caution">
    <text evidence="1">The sequence shown here is derived from an EMBL/GenBank/DDBJ whole genome shotgun (WGS) entry which is preliminary data.</text>
</comment>